<keyword evidence="3 6" id="KW-0285">Flavoprotein</keyword>
<proteinExistence type="inferred from homology"/>
<dbReference type="Gene3D" id="3.40.50.620">
    <property type="entry name" value="HUPs"/>
    <property type="match status" value="1"/>
</dbReference>
<evidence type="ECO:0000256" key="5">
    <source>
        <dbReference type="ARBA" id="ARBA00022991"/>
    </source>
</evidence>
<keyword evidence="9" id="KW-1185">Reference proteome</keyword>
<evidence type="ECO:0000313" key="9">
    <source>
        <dbReference type="Proteomes" id="UP000620127"/>
    </source>
</evidence>
<feature type="domain" description="Photolyase/cryptochrome alpha/beta" evidence="7">
    <location>
        <begin position="1"/>
        <end position="97"/>
    </location>
</feature>
<dbReference type="EMBL" id="BMYT01000004">
    <property type="protein sequence ID" value="GGX18486.1"/>
    <property type="molecule type" value="Genomic_DNA"/>
</dbReference>
<dbReference type="Proteomes" id="UP000620127">
    <property type="component" value="Unassembled WGS sequence"/>
</dbReference>
<evidence type="ECO:0000259" key="7">
    <source>
        <dbReference type="PROSITE" id="PS51645"/>
    </source>
</evidence>
<dbReference type="InterPro" id="IPR014729">
    <property type="entry name" value="Rossmann-like_a/b/a_fold"/>
</dbReference>
<dbReference type="SUPFAM" id="SSF52425">
    <property type="entry name" value="Cryptochrome/photolyase, N-terminal domain"/>
    <property type="match status" value="1"/>
</dbReference>
<dbReference type="InterPro" id="IPR002081">
    <property type="entry name" value="Cryptochrome/DNA_photolyase_1"/>
</dbReference>
<comment type="caution">
    <text evidence="8">The sequence shown here is derived from an EMBL/GenBank/DDBJ whole genome shotgun (WGS) entry which is preliminary data.</text>
</comment>
<dbReference type="PROSITE" id="PS00394">
    <property type="entry name" value="DNA_PHOTOLYASES_1_1"/>
    <property type="match status" value="1"/>
</dbReference>
<comment type="cofactor">
    <cofactor evidence="6">
        <name>(6R)-5,10-methylene-5,6,7,8-tetrahydrofolate</name>
        <dbReference type="ChEBI" id="CHEBI:15636"/>
    </cofactor>
    <text evidence="6">Binds 1 5,10-methenyltetrahydrofolate (MTHF) per subunit.</text>
</comment>
<dbReference type="PANTHER" id="PTHR11455:SF22">
    <property type="entry name" value="CRYPTOCHROME DASH"/>
    <property type="match status" value="1"/>
</dbReference>
<dbReference type="InterPro" id="IPR036155">
    <property type="entry name" value="Crypto/Photolyase_N_sf"/>
</dbReference>
<accession>A0ABQ2XHX7</accession>
<dbReference type="PRINTS" id="PR00147">
    <property type="entry name" value="DNAPHOTLYASE"/>
</dbReference>
<name>A0ABQ2XHX7_9BURK</name>
<gene>
    <name evidence="8" type="primary">phrB3</name>
    <name evidence="8" type="ORF">GCM10011282_25840</name>
</gene>
<evidence type="ECO:0000256" key="6">
    <source>
        <dbReference type="RuleBase" id="RU367151"/>
    </source>
</evidence>
<organism evidence="8 9">
    <name type="scientific">Undibacterium macrobrachii</name>
    <dbReference type="NCBI Taxonomy" id="1119058"/>
    <lineage>
        <taxon>Bacteria</taxon>
        <taxon>Pseudomonadati</taxon>
        <taxon>Pseudomonadota</taxon>
        <taxon>Betaproteobacteria</taxon>
        <taxon>Burkholderiales</taxon>
        <taxon>Oxalobacteraceae</taxon>
        <taxon>Undibacterium</taxon>
    </lineage>
</organism>
<dbReference type="InterPro" id="IPR006050">
    <property type="entry name" value="DNA_photolyase_N"/>
</dbReference>
<dbReference type="NCBIfam" id="TIGR02765">
    <property type="entry name" value="crypto_DASH"/>
    <property type="match status" value="1"/>
</dbReference>
<dbReference type="Pfam" id="PF03441">
    <property type="entry name" value="FAD_binding_7"/>
    <property type="match status" value="1"/>
</dbReference>
<keyword evidence="4 6" id="KW-0274">FAD</keyword>
<evidence type="ECO:0000256" key="4">
    <source>
        <dbReference type="ARBA" id="ARBA00022827"/>
    </source>
</evidence>
<dbReference type="Pfam" id="PF00875">
    <property type="entry name" value="DNA_photolyase"/>
    <property type="match status" value="1"/>
</dbReference>
<dbReference type="InterPro" id="IPR014133">
    <property type="entry name" value="Cry_DASH"/>
</dbReference>
<dbReference type="SUPFAM" id="SSF48173">
    <property type="entry name" value="Cryptochrome/photolyase FAD-binding domain"/>
    <property type="match status" value="1"/>
</dbReference>
<evidence type="ECO:0000313" key="8">
    <source>
        <dbReference type="EMBL" id="GGX18486.1"/>
    </source>
</evidence>
<dbReference type="PROSITE" id="PS51645">
    <property type="entry name" value="PHR_CRY_ALPHA_BETA"/>
    <property type="match status" value="1"/>
</dbReference>
<comment type="similarity">
    <text evidence="1 6">Belongs to the DNA photolyase class-1 family.</text>
</comment>
<dbReference type="InterPro" id="IPR036134">
    <property type="entry name" value="Crypto/Photolyase_FAD-like_sf"/>
</dbReference>
<dbReference type="PANTHER" id="PTHR11455">
    <property type="entry name" value="CRYPTOCHROME"/>
    <property type="match status" value="1"/>
</dbReference>
<reference evidence="9" key="1">
    <citation type="journal article" date="2019" name="Int. J. Syst. Evol. Microbiol.">
        <title>The Global Catalogue of Microorganisms (GCM) 10K type strain sequencing project: providing services to taxonomists for standard genome sequencing and annotation.</title>
        <authorList>
            <consortium name="The Broad Institute Genomics Platform"/>
            <consortium name="The Broad Institute Genome Sequencing Center for Infectious Disease"/>
            <person name="Wu L."/>
            <person name="Ma J."/>
        </authorList>
    </citation>
    <scope>NUCLEOTIDE SEQUENCE [LARGE SCALE GENOMIC DNA]</scope>
    <source>
        <strain evidence="9">KCTC 23916</strain>
    </source>
</reference>
<dbReference type="InterPro" id="IPR018394">
    <property type="entry name" value="DNA_photolyase_1_CS_C"/>
</dbReference>
<comment type="function">
    <text evidence="6">May have a photoreceptor function.</text>
</comment>
<evidence type="ECO:0000256" key="2">
    <source>
        <dbReference type="ARBA" id="ARBA00017881"/>
    </source>
</evidence>
<protein>
    <recommendedName>
        <fullName evidence="2 6">Cryptochrome DASH</fullName>
    </recommendedName>
</protein>
<comment type="cofactor">
    <cofactor evidence="6">
        <name>FAD</name>
        <dbReference type="ChEBI" id="CHEBI:57692"/>
    </cofactor>
    <text evidence="6">Binds 1 FAD per subunit.</text>
</comment>
<keyword evidence="5 6" id="KW-0157">Chromophore</keyword>
<evidence type="ECO:0000256" key="1">
    <source>
        <dbReference type="ARBA" id="ARBA00005862"/>
    </source>
</evidence>
<dbReference type="InterPro" id="IPR005101">
    <property type="entry name" value="Cryptochr/Photolyase_FAD-bd"/>
</dbReference>
<dbReference type="Gene3D" id="1.25.40.80">
    <property type="match status" value="1"/>
</dbReference>
<evidence type="ECO:0000256" key="3">
    <source>
        <dbReference type="ARBA" id="ARBA00022630"/>
    </source>
</evidence>
<dbReference type="Gene3D" id="1.10.579.10">
    <property type="entry name" value="DNA Cyclobutane Dipyrimidine Photolyase, subunit A, domain 3"/>
    <property type="match status" value="1"/>
</dbReference>
<sequence>MHVEHTQWGFARLSAHRRFFLRDSLLDLREQLQQFGFELIELDGELSAQSAFWIALAQTYTLHTIFCEDIAAPEERAQVDAVRALQIDVQAVWQSTMYDPTSFDFDIAQMPDQFTAFRHKIEHAAYPIRQVVPCALSASFALRDATLEKFSVHLSKQSQPQLDALDDVDTQVMHDLHDVRSSFPYFLPEFRGGSRAAHAHLKNYFSSELPHSYKQTRNQLQGTRFSTKFSPWLASGALSAPQVIAALREFEAEKGQSDSTYWIWFELLWRDYFRFLHCKYGVRLYRASGLSKLPVDLPAFDEQKFQAWTQSMTGEPLIDAAMRELISTGYLSNRLRQQVISYWLHELGGDWRVAAAWFESQLLDYDVYSNQGNCLYLAGLGTDPRGYLGGRWFDPQKQAKQHDADRSYRTLWNTR</sequence>